<gene>
    <name evidence="2" type="ORF">QJS64_16540</name>
</gene>
<sequence>MKKLLFLLCLMMVFTVGCSKEVVENRVEVEKTIPSGVEGDIGNGSIIVTTHVSNSEDGSIPTVYRDEKKGLGQVGLSSKDFDDSRVSYIYIDGKLNTVEKLGKESSVTLTICDNDLKEGKHKIEVVQFDNDKTNGTPITYKNVNMKYISDKLFKK</sequence>
<organism evidence="2 3">
    <name type="scientific">Paraclostridium bifermentans</name>
    <name type="common">Clostridium bifermentans</name>
    <dbReference type="NCBI Taxonomy" id="1490"/>
    <lineage>
        <taxon>Bacteria</taxon>
        <taxon>Bacillati</taxon>
        <taxon>Bacillota</taxon>
        <taxon>Clostridia</taxon>
        <taxon>Peptostreptococcales</taxon>
        <taxon>Peptostreptococcaceae</taxon>
        <taxon>Paraclostridium</taxon>
    </lineage>
</organism>
<evidence type="ECO:0000313" key="3">
    <source>
        <dbReference type="Proteomes" id="UP001239169"/>
    </source>
</evidence>
<keyword evidence="3" id="KW-1185">Reference proteome</keyword>
<dbReference type="EMBL" id="CP124685">
    <property type="protein sequence ID" value="WGX75553.1"/>
    <property type="molecule type" value="Genomic_DNA"/>
</dbReference>
<protein>
    <recommendedName>
        <fullName evidence="4">Lipoprotein</fullName>
    </recommendedName>
</protein>
<feature type="chain" id="PRO_5045387428" description="Lipoprotein" evidence="1">
    <location>
        <begin position="20"/>
        <end position="155"/>
    </location>
</feature>
<evidence type="ECO:0000256" key="1">
    <source>
        <dbReference type="SAM" id="SignalP"/>
    </source>
</evidence>
<dbReference type="Proteomes" id="UP001239169">
    <property type="component" value="Chromosome"/>
</dbReference>
<accession>A0ABY8R2N2</accession>
<proteinExistence type="predicted"/>
<evidence type="ECO:0000313" key="2">
    <source>
        <dbReference type="EMBL" id="WGX75553.1"/>
    </source>
</evidence>
<name>A0ABY8R2N2_PARBF</name>
<dbReference type="PROSITE" id="PS51257">
    <property type="entry name" value="PROKAR_LIPOPROTEIN"/>
    <property type="match status" value="1"/>
</dbReference>
<keyword evidence="1" id="KW-0732">Signal</keyword>
<evidence type="ECO:0008006" key="4">
    <source>
        <dbReference type="Google" id="ProtNLM"/>
    </source>
</evidence>
<feature type="signal peptide" evidence="1">
    <location>
        <begin position="1"/>
        <end position="19"/>
    </location>
</feature>
<reference evidence="2 3" key="1">
    <citation type="submission" date="2023-04" db="EMBL/GenBank/DDBJ databases">
        <title>Bacteria Genome Submission.</title>
        <authorList>
            <person name="Isaac P."/>
        </authorList>
    </citation>
    <scope>NUCLEOTIDE SEQUENCE [LARGE SCALE GENOMIC DNA]</scope>
    <source>
        <strain evidence="2 3">SampleS7P1</strain>
    </source>
</reference>